<name>A0ABR9FY22_9GAMM</name>
<evidence type="ECO:0000313" key="5">
    <source>
        <dbReference type="Proteomes" id="UP001645038"/>
    </source>
</evidence>
<evidence type="ECO:0000256" key="2">
    <source>
        <dbReference type="ARBA" id="ARBA00022840"/>
    </source>
</evidence>
<evidence type="ECO:0000313" key="4">
    <source>
        <dbReference type="EMBL" id="MBE0463548.1"/>
    </source>
</evidence>
<comment type="caution">
    <text evidence="4">The sequence shown here is derived from an EMBL/GenBank/DDBJ whole genome shotgun (WGS) entry which is preliminary data.</text>
</comment>
<evidence type="ECO:0000256" key="1">
    <source>
        <dbReference type="ARBA" id="ARBA00022741"/>
    </source>
</evidence>
<dbReference type="InterPro" id="IPR010488">
    <property type="entry name" value="Zeta_toxin_domain"/>
</dbReference>
<keyword evidence="1" id="KW-0547">Nucleotide-binding</keyword>
<accession>A0ABR9FY22</accession>
<dbReference type="EMBL" id="RRZB01000018">
    <property type="protein sequence ID" value="MBE0463548.1"/>
    <property type="molecule type" value="Genomic_DNA"/>
</dbReference>
<dbReference type="PANTHER" id="PTHR39206">
    <property type="entry name" value="SLL8004 PROTEIN"/>
    <property type="match status" value="1"/>
</dbReference>
<dbReference type="SUPFAM" id="SSF52540">
    <property type="entry name" value="P-loop containing nucleoside triphosphate hydrolases"/>
    <property type="match status" value="1"/>
</dbReference>
<dbReference type="RefSeq" id="WP_192538068.1">
    <property type="nucleotide sequence ID" value="NZ_RRZB01000018.1"/>
</dbReference>
<dbReference type="Gene3D" id="3.40.50.300">
    <property type="entry name" value="P-loop containing nucleotide triphosphate hydrolases"/>
    <property type="match status" value="1"/>
</dbReference>
<protein>
    <submittedName>
        <fullName evidence="4">Zeta toxin family protein</fullName>
    </submittedName>
</protein>
<dbReference type="PANTHER" id="PTHR39206:SF1">
    <property type="entry name" value="SLL8004 PROTEIN"/>
    <property type="match status" value="1"/>
</dbReference>
<evidence type="ECO:0000259" key="3">
    <source>
        <dbReference type="Pfam" id="PF06414"/>
    </source>
</evidence>
<sequence length="190" mass="21503">MPTCWIIAGPNGAGKTTFAFEYLPQVATGSRFVNADLIAAGLSPFAPEKELMAASRLFLKEINECVKAEDDFAFETTLSGITYLQKIDQLRSSGWRVVLFYLALPSAEMSRLRVAERVSHGGHNIPKRDIERRFPRSLSNLLMRYSYAVDECLCFMNSGMEPEPIFEQQGQTRQIIHHEYYQNILEVATS</sequence>
<dbReference type="Pfam" id="PF06414">
    <property type="entry name" value="Zeta_toxin"/>
    <property type="match status" value="1"/>
</dbReference>
<feature type="domain" description="Zeta toxin" evidence="3">
    <location>
        <begin position="54"/>
        <end position="138"/>
    </location>
</feature>
<reference evidence="4 5" key="1">
    <citation type="submission" date="2020-07" db="EMBL/GenBank/DDBJ databases">
        <title>Halophilic bacteria isolated from french cheeses.</title>
        <authorList>
            <person name="Kothe C.I."/>
            <person name="Farah-Kraiem B."/>
            <person name="Renault P."/>
            <person name="Dridi B."/>
        </authorList>
    </citation>
    <scope>NUCLEOTIDE SEQUENCE [LARGE SCALE GENOMIC DNA]</scope>
    <source>
        <strain evidence="4 5">FME20</strain>
    </source>
</reference>
<keyword evidence="5" id="KW-1185">Reference proteome</keyword>
<dbReference type="Proteomes" id="UP001645038">
    <property type="component" value="Unassembled WGS sequence"/>
</dbReference>
<gene>
    <name evidence="4" type="ORF">EI547_08775</name>
</gene>
<proteinExistence type="predicted"/>
<keyword evidence="2" id="KW-0067">ATP-binding</keyword>
<organism evidence="4 5">
    <name type="scientific">Halomonas colorata</name>
    <dbReference type="NCBI Taxonomy" id="2742615"/>
    <lineage>
        <taxon>Bacteria</taxon>
        <taxon>Pseudomonadati</taxon>
        <taxon>Pseudomonadota</taxon>
        <taxon>Gammaproteobacteria</taxon>
        <taxon>Oceanospirillales</taxon>
        <taxon>Halomonadaceae</taxon>
        <taxon>Halomonas</taxon>
    </lineage>
</organism>
<dbReference type="InterPro" id="IPR027417">
    <property type="entry name" value="P-loop_NTPase"/>
</dbReference>